<evidence type="ECO:0000313" key="2">
    <source>
        <dbReference type="Proteomes" id="UP000830395"/>
    </source>
</evidence>
<sequence length="630" mass="73702">MPLGGEKEELCAGYLYKSPQTSLFKLQKSWKRRYFVLLKKSKATCHLKYFHSEEMKKSEPIGAIDLSQVSLMFLNPEIHYMWKWVQDIFRCSPSCVLFMKVPGREYFLIGETSSEIERWFFALYDAMNNRPHRLLDLKETGRIRDISAPRNSLKTYQRVEWRPDASSDSGITSSKEERHEKDVVPLDECRVQRTYINFCFSKDYYSDQMFSKLKNSANQNAKFYQAPANMEEVQSGYMYKSPPQTLFRSLKSWKRRYFVLSKTPVNYYELKFFKDDNRRAKPLGQINLYQVSLFFRHAESHPIWLWIQKNFRCSASCVLYMRLPEREYFLIGESSCEIEAWFNAIFKALNTHLPTLPESEEIRKNRSLSEPSVFYHDQKWFDDQEQKETDPNPSSISTRQSAPEAFNSQYAHYDYPKNYMMTASQYVESEDTEEDEEDEMKINKESEPEEDSYYMDMESVREVMRQPQKDVLYPQTNLEGNNFSENSFLLTGNEDSGSTALNRQISPGSETSVPAEKEICVSQDELKNSVIISEEAGRLRVSNWRHTQSSGLFHEGDQILAINDLLTDSIEEFQTYIRRLSKDQTPLSRATYNYLIYTTEQLRVKGLAQGPSSGGLAVLGFELSTQRLNH</sequence>
<organism evidence="1 2">
    <name type="scientific">Pangasius djambal</name>
    <dbReference type="NCBI Taxonomy" id="1691987"/>
    <lineage>
        <taxon>Eukaryota</taxon>
        <taxon>Metazoa</taxon>
        <taxon>Chordata</taxon>
        <taxon>Craniata</taxon>
        <taxon>Vertebrata</taxon>
        <taxon>Euteleostomi</taxon>
        <taxon>Actinopterygii</taxon>
        <taxon>Neopterygii</taxon>
        <taxon>Teleostei</taxon>
        <taxon>Ostariophysi</taxon>
        <taxon>Siluriformes</taxon>
        <taxon>Pangasiidae</taxon>
        <taxon>Pangasius</taxon>
    </lineage>
</organism>
<dbReference type="Proteomes" id="UP000830395">
    <property type="component" value="Chromosome 12"/>
</dbReference>
<proteinExistence type="predicted"/>
<name>A0ACC5YT25_9TELE</name>
<protein>
    <submittedName>
        <fullName evidence="1">Uncharacterized protein</fullName>
    </submittedName>
</protein>
<evidence type="ECO:0000313" key="1">
    <source>
        <dbReference type="EMBL" id="MCJ8738578.1"/>
    </source>
</evidence>
<reference evidence="1" key="1">
    <citation type="submission" date="2020-02" db="EMBL/GenBank/DDBJ databases">
        <title>Genome sequencing of the panga catfish, Pangasius djambal.</title>
        <authorList>
            <person name="Wen M."/>
            <person name="Zahm M."/>
            <person name="Roques C."/>
            <person name="Cabau C."/>
            <person name="Klopp C."/>
            <person name="Donnadieu C."/>
            <person name="Jouanno E."/>
            <person name="Avarre J.-C."/>
            <person name="Campet M."/>
            <person name="Ha T."/>
            <person name="Dugue R."/>
            <person name="Lampietro C."/>
            <person name="Louis A."/>
            <person name="Herpin A."/>
            <person name="Echchiki A."/>
            <person name="Berthelot C."/>
            <person name="Parey E."/>
            <person name="Roest-Crollius H."/>
            <person name="Braasch I."/>
            <person name="Postlethwait J.H."/>
            <person name="Bobe J."/>
            <person name="Montfort J."/>
            <person name="Bouchez O."/>
            <person name="Begum T."/>
            <person name="Schartl M."/>
            <person name="Gustiano R."/>
            <person name="Guiguen Y."/>
        </authorList>
    </citation>
    <scope>NUCLEOTIDE SEQUENCE</scope>
    <source>
        <strain evidence="1">Pdj_M5554</strain>
    </source>
</reference>
<accession>A0ACC5YT25</accession>
<gene>
    <name evidence="1" type="ORF">PDJAM_G00037350</name>
</gene>
<dbReference type="EMBL" id="CM040986">
    <property type="protein sequence ID" value="MCJ8738578.1"/>
    <property type="molecule type" value="Genomic_DNA"/>
</dbReference>
<comment type="caution">
    <text evidence="1">The sequence shown here is derived from an EMBL/GenBank/DDBJ whole genome shotgun (WGS) entry which is preliminary data.</text>
</comment>
<keyword evidence="2" id="KW-1185">Reference proteome</keyword>